<dbReference type="EMBL" id="RHLC01000020">
    <property type="protein sequence ID" value="TPP52296.1"/>
    <property type="molecule type" value="Genomic_DNA"/>
</dbReference>
<gene>
    <name evidence="2" type="ORF">CGC21_16455</name>
</gene>
<evidence type="ECO:0000313" key="2">
    <source>
        <dbReference type="EMBL" id="TPP52296.1"/>
    </source>
</evidence>
<protein>
    <submittedName>
        <fullName evidence="2">Uncharacterized protein</fullName>
    </submittedName>
</protein>
<sequence>MGGAADKLVESAAAGAEALNAVPADSVAGPTRQADIPHQPRKARRKEDIIIQFQAGASRHLGFIQRKGLQYTQARAVPDSAVGRQSKAPTRSPKPGPSPIRHLPTGRP</sequence>
<dbReference type="Proteomes" id="UP000318447">
    <property type="component" value="Unassembled WGS sequence"/>
</dbReference>
<dbReference type="AlphaFoldDB" id="A0A504XUI0"/>
<feature type="region of interest" description="Disordered" evidence="1">
    <location>
        <begin position="72"/>
        <end position="108"/>
    </location>
</feature>
<proteinExistence type="predicted"/>
<feature type="region of interest" description="Disordered" evidence="1">
    <location>
        <begin position="21"/>
        <end position="46"/>
    </location>
</feature>
<comment type="caution">
    <text evidence="2">The sequence shown here is derived from an EMBL/GenBank/DDBJ whole genome shotgun (WGS) entry which is preliminary data.</text>
</comment>
<reference evidence="3" key="1">
    <citation type="submission" date="2019-02" db="EMBL/GenBank/DDBJ databases">
        <title>FDA dAtabase for Regulatory Grade micrObial Sequences (FDA-ARGOS): Supporting development and validation of Infectious Disease Dx tests.</title>
        <authorList>
            <person name="Duncan R."/>
            <person name="Fisher C."/>
            <person name="Tallon L."/>
            <person name="Sadzewicz L."/>
            <person name="Sengamalay N."/>
            <person name="Ott S."/>
            <person name="Godinez A."/>
            <person name="Nagaraj S."/>
            <person name="Vavikolanu K."/>
            <person name="Nadendla S."/>
            <person name="Aluvathingal J."/>
            <person name="Sichtig H."/>
        </authorList>
    </citation>
    <scope>NUCLEOTIDE SEQUENCE [LARGE SCALE GENOMIC DNA]</scope>
    <source>
        <strain evidence="3">FDAARGOS_361</strain>
    </source>
</reference>
<organism evidence="2 3">
    <name type="scientific">Leishmania donovani</name>
    <dbReference type="NCBI Taxonomy" id="5661"/>
    <lineage>
        <taxon>Eukaryota</taxon>
        <taxon>Discoba</taxon>
        <taxon>Euglenozoa</taxon>
        <taxon>Kinetoplastea</taxon>
        <taxon>Metakinetoplastina</taxon>
        <taxon>Trypanosomatida</taxon>
        <taxon>Trypanosomatidae</taxon>
        <taxon>Leishmaniinae</taxon>
        <taxon>Leishmania</taxon>
    </lineage>
</organism>
<evidence type="ECO:0000313" key="3">
    <source>
        <dbReference type="Proteomes" id="UP000318447"/>
    </source>
</evidence>
<accession>A0A504XUI0</accession>
<evidence type="ECO:0000256" key="1">
    <source>
        <dbReference type="SAM" id="MobiDB-lite"/>
    </source>
</evidence>
<name>A0A504XUI0_LEIDO</name>